<evidence type="ECO:0000313" key="2">
    <source>
        <dbReference type="EMBL" id="KAF2194932.1"/>
    </source>
</evidence>
<dbReference type="Pfam" id="PF07969">
    <property type="entry name" value="Amidohydro_3"/>
    <property type="match status" value="1"/>
</dbReference>
<dbReference type="GO" id="GO:0016810">
    <property type="term" value="F:hydrolase activity, acting on carbon-nitrogen (but not peptide) bonds"/>
    <property type="evidence" value="ECO:0007669"/>
    <property type="project" value="InterPro"/>
</dbReference>
<dbReference type="SUPFAM" id="SSF51556">
    <property type="entry name" value="Metallo-dependent hydrolases"/>
    <property type="match status" value="1"/>
</dbReference>
<dbReference type="SUPFAM" id="SSF51338">
    <property type="entry name" value="Composite domain of metallo-dependent hydrolases"/>
    <property type="match status" value="1"/>
</dbReference>
<dbReference type="Proteomes" id="UP000800200">
    <property type="component" value="Unassembled WGS sequence"/>
</dbReference>
<dbReference type="OrthoDB" id="194468at2759"/>
<feature type="domain" description="Amidohydrolase 3" evidence="1">
    <location>
        <begin position="62"/>
        <end position="532"/>
    </location>
</feature>
<sequence length="535" mass="58121">MTSAISSTSLRNSVAYINGRIYTINSSSPWASAFIVSPTGVFTTVGSTTEILDIALKSHMVVVDLRNQFVMPGIHDAHMHVLASGLSMTSGVNIGMDATASNIAQRIKDGSCACHYSHVYEDWIFASVFSNEGFPDMVADRKYLDEVFPDTPVAVHGGAGHSMLLNTAALRRAGYDIEAEPDIQGSRYVRRSDGSLTGELSETAMNKAVLAAPAPALAHAKRVLKYAIQVMHQAGVTSCQDASSNTLMLHALQEIENEGALNMDFNTHIVYGPEYIGGEAKEKLHALLDVAEQYKSKHVNTRFVKIILDGVPLPPLFTHCELDEEGEPNQSKIVVEDVAEAIEKYDQRGMTVKVHCTGQGSTRMALDAIEMARRKNPGGPKHEIAHNSGVHDEEYKRYKPLNVTAEMSPAMFFTHPVTAASNGLMDWNFTKMMDAGAHITIGSDWGAAPDPSLFEAMAGIVQTVGRGSKENGGEVLCRMLTLNGAEAVGKEKEVGSIELGKKANFIVLDRDLSRGEFEGTAVLKTYFEGNLVWER</sequence>
<organism evidence="2 3">
    <name type="scientific">Zopfia rhizophila CBS 207.26</name>
    <dbReference type="NCBI Taxonomy" id="1314779"/>
    <lineage>
        <taxon>Eukaryota</taxon>
        <taxon>Fungi</taxon>
        <taxon>Dikarya</taxon>
        <taxon>Ascomycota</taxon>
        <taxon>Pezizomycotina</taxon>
        <taxon>Dothideomycetes</taxon>
        <taxon>Dothideomycetes incertae sedis</taxon>
        <taxon>Zopfiaceae</taxon>
        <taxon>Zopfia</taxon>
    </lineage>
</organism>
<accession>A0A6A6EVA3</accession>
<keyword evidence="2" id="KW-0378">Hydrolase</keyword>
<dbReference type="PANTHER" id="PTHR22642">
    <property type="entry name" value="IMIDAZOLONEPROPIONASE"/>
    <property type="match status" value="1"/>
</dbReference>
<name>A0A6A6EVA3_9PEZI</name>
<dbReference type="Gene3D" id="3.20.20.140">
    <property type="entry name" value="Metal-dependent hydrolases"/>
    <property type="match status" value="1"/>
</dbReference>
<dbReference type="InterPro" id="IPR032466">
    <property type="entry name" value="Metal_Hydrolase"/>
</dbReference>
<dbReference type="AlphaFoldDB" id="A0A6A6EVA3"/>
<dbReference type="EMBL" id="ML994610">
    <property type="protein sequence ID" value="KAF2194932.1"/>
    <property type="molecule type" value="Genomic_DNA"/>
</dbReference>
<evidence type="ECO:0000259" key="1">
    <source>
        <dbReference type="Pfam" id="PF07969"/>
    </source>
</evidence>
<proteinExistence type="predicted"/>
<evidence type="ECO:0000313" key="3">
    <source>
        <dbReference type="Proteomes" id="UP000800200"/>
    </source>
</evidence>
<protein>
    <submittedName>
        <fullName evidence="2">Amidohydrolase 3</fullName>
    </submittedName>
</protein>
<dbReference type="InterPro" id="IPR013108">
    <property type="entry name" value="Amidohydro_3"/>
</dbReference>
<dbReference type="PANTHER" id="PTHR22642:SF2">
    <property type="entry name" value="PROTEIN LONG AFTER FAR-RED 3"/>
    <property type="match status" value="1"/>
</dbReference>
<gene>
    <name evidence="2" type="ORF">K469DRAFT_615112</name>
</gene>
<reference evidence="2" key="1">
    <citation type="journal article" date="2020" name="Stud. Mycol.">
        <title>101 Dothideomycetes genomes: a test case for predicting lifestyles and emergence of pathogens.</title>
        <authorList>
            <person name="Haridas S."/>
            <person name="Albert R."/>
            <person name="Binder M."/>
            <person name="Bloem J."/>
            <person name="Labutti K."/>
            <person name="Salamov A."/>
            <person name="Andreopoulos B."/>
            <person name="Baker S."/>
            <person name="Barry K."/>
            <person name="Bills G."/>
            <person name="Bluhm B."/>
            <person name="Cannon C."/>
            <person name="Castanera R."/>
            <person name="Culley D."/>
            <person name="Daum C."/>
            <person name="Ezra D."/>
            <person name="Gonzalez J."/>
            <person name="Henrissat B."/>
            <person name="Kuo A."/>
            <person name="Liang C."/>
            <person name="Lipzen A."/>
            <person name="Lutzoni F."/>
            <person name="Magnuson J."/>
            <person name="Mondo S."/>
            <person name="Nolan M."/>
            <person name="Ohm R."/>
            <person name="Pangilinan J."/>
            <person name="Park H.-J."/>
            <person name="Ramirez L."/>
            <person name="Alfaro M."/>
            <person name="Sun H."/>
            <person name="Tritt A."/>
            <person name="Yoshinaga Y."/>
            <person name="Zwiers L.-H."/>
            <person name="Turgeon B."/>
            <person name="Goodwin S."/>
            <person name="Spatafora J."/>
            <person name="Crous P."/>
            <person name="Grigoriev I."/>
        </authorList>
    </citation>
    <scope>NUCLEOTIDE SEQUENCE</scope>
    <source>
        <strain evidence="2">CBS 207.26</strain>
    </source>
</reference>
<dbReference type="InterPro" id="IPR011059">
    <property type="entry name" value="Metal-dep_hydrolase_composite"/>
</dbReference>
<dbReference type="Gene3D" id="3.10.310.70">
    <property type="match status" value="1"/>
</dbReference>
<keyword evidence="3" id="KW-1185">Reference proteome</keyword>
<dbReference type="Gene3D" id="2.30.40.10">
    <property type="entry name" value="Urease, subunit C, domain 1"/>
    <property type="match status" value="1"/>
</dbReference>